<sequence>MSVRLMQGFLPLREVVDTGGMDIDLDVDLEKTIDSHDWRMIFALFDAPSDASLEEFVEIYRSNPDKTLLDRMFPFLGKRRSTISCRVTVHISGGENLTLRLGVRVLRLQQRGQTKDVALLNTANFVALTPDGSPYDGMVAHCSEP</sequence>
<accession>A0ABV1XQH3</accession>
<organism evidence="1 2">
    <name type="scientific">Streptomyces lanatus</name>
    <dbReference type="NCBI Taxonomy" id="66900"/>
    <lineage>
        <taxon>Bacteria</taxon>
        <taxon>Bacillati</taxon>
        <taxon>Actinomycetota</taxon>
        <taxon>Actinomycetes</taxon>
        <taxon>Kitasatosporales</taxon>
        <taxon>Streptomycetaceae</taxon>
        <taxon>Streptomyces</taxon>
    </lineage>
</organism>
<gene>
    <name evidence="1" type="ORF">ABT384_14440</name>
</gene>
<keyword evidence="2" id="KW-1185">Reference proteome</keyword>
<evidence type="ECO:0000313" key="1">
    <source>
        <dbReference type="EMBL" id="MER7373846.1"/>
    </source>
</evidence>
<dbReference type="EMBL" id="JBEPFB010000005">
    <property type="protein sequence ID" value="MER7373846.1"/>
    <property type="molecule type" value="Genomic_DNA"/>
</dbReference>
<protein>
    <submittedName>
        <fullName evidence="1">Uncharacterized protein</fullName>
    </submittedName>
</protein>
<evidence type="ECO:0000313" key="2">
    <source>
        <dbReference type="Proteomes" id="UP001486207"/>
    </source>
</evidence>
<reference evidence="1 2" key="1">
    <citation type="submission" date="2024-06" db="EMBL/GenBank/DDBJ databases">
        <title>The Natural Products Discovery Center: Release of the First 8490 Sequenced Strains for Exploring Actinobacteria Biosynthetic Diversity.</title>
        <authorList>
            <person name="Kalkreuter E."/>
            <person name="Kautsar S.A."/>
            <person name="Yang D."/>
            <person name="Bader C.D."/>
            <person name="Teijaro C.N."/>
            <person name="Fluegel L."/>
            <person name="Davis C.M."/>
            <person name="Simpson J.R."/>
            <person name="Lauterbach L."/>
            <person name="Steele A.D."/>
            <person name="Gui C."/>
            <person name="Meng S."/>
            <person name="Li G."/>
            <person name="Viehrig K."/>
            <person name="Ye F."/>
            <person name="Su P."/>
            <person name="Kiefer A.F."/>
            <person name="Nichols A."/>
            <person name="Cepeda A.J."/>
            <person name="Yan W."/>
            <person name="Fan B."/>
            <person name="Jiang Y."/>
            <person name="Adhikari A."/>
            <person name="Zheng C.-J."/>
            <person name="Schuster L."/>
            <person name="Cowan T.M."/>
            <person name="Smanski M.J."/>
            <person name="Chevrette M.G."/>
            <person name="De Carvalho L.P.S."/>
            <person name="Shen B."/>
        </authorList>
    </citation>
    <scope>NUCLEOTIDE SEQUENCE [LARGE SCALE GENOMIC DNA]</scope>
    <source>
        <strain evidence="1 2">NPDC000155</strain>
    </source>
</reference>
<comment type="caution">
    <text evidence="1">The sequence shown here is derived from an EMBL/GenBank/DDBJ whole genome shotgun (WGS) entry which is preliminary data.</text>
</comment>
<name>A0ABV1XQH3_9ACTN</name>
<proteinExistence type="predicted"/>
<dbReference type="RefSeq" id="WP_190068213.1">
    <property type="nucleotide sequence ID" value="NZ_BNBM01000001.1"/>
</dbReference>
<dbReference type="Proteomes" id="UP001486207">
    <property type="component" value="Unassembled WGS sequence"/>
</dbReference>